<dbReference type="GO" id="GO:0006398">
    <property type="term" value="P:mRNA 3'-end processing by stem-loop binding and cleavage"/>
    <property type="evidence" value="ECO:0007669"/>
    <property type="project" value="TreeGrafter"/>
</dbReference>
<feature type="compositionally biased region" description="Basic and acidic residues" evidence="1">
    <location>
        <begin position="207"/>
        <end position="220"/>
    </location>
</feature>
<feature type="region of interest" description="Disordered" evidence="1">
    <location>
        <begin position="351"/>
        <end position="431"/>
    </location>
</feature>
<protein>
    <recommendedName>
        <fullName evidence="2">Sm domain-containing protein</fullName>
    </recommendedName>
</protein>
<keyword evidence="4" id="KW-1185">Reference proteome</keyword>
<dbReference type="GO" id="GO:0005683">
    <property type="term" value="C:U7 snRNP"/>
    <property type="evidence" value="ECO:0007669"/>
    <property type="project" value="TreeGrafter"/>
</dbReference>
<dbReference type="InterPro" id="IPR039267">
    <property type="entry name" value="Lsm11"/>
</dbReference>
<proteinExistence type="predicted"/>
<feature type="compositionally biased region" description="Pro residues" evidence="1">
    <location>
        <begin position="358"/>
        <end position="377"/>
    </location>
</feature>
<gene>
    <name evidence="3" type="ORF">CVIRNUC_010460</name>
</gene>
<feature type="compositionally biased region" description="Polar residues" evidence="1">
    <location>
        <begin position="277"/>
        <end position="293"/>
    </location>
</feature>
<evidence type="ECO:0000256" key="1">
    <source>
        <dbReference type="SAM" id="MobiDB-lite"/>
    </source>
</evidence>
<name>A0AAV1IML2_9CHLO</name>
<dbReference type="Proteomes" id="UP001314263">
    <property type="component" value="Unassembled WGS sequence"/>
</dbReference>
<dbReference type="EMBL" id="CAUYUE010000016">
    <property type="protein sequence ID" value="CAK0787243.1"/>
    <property type="molecule type" value="Genomic_DNA"/>
</dbReference>
<feature type="compositionally biased region" description="Pro residues" evidence="1">
    <location>
        <begin position="392"/>
        <end position="403"/>
    </location>
</feature>
<dbReference type="PANTHER" id="PTHR21415">
    <property type="entry name" value="U7 SNRNA-ASSOCIATED SM-LIKE PROTEIN LSM11"/>
    <property type="match status" value="1"/>
</dbReference>
<evidence type="ECO:0000313" key="3">
    <source>
        <dbReference type="EMBL" id="CAK0787243.1"/>
    </source>
</evidence>
<feature type="region of interest" description="Disordered" evidence="1">
    <location>
        <begin position="240"/>
        <end position="321"/>
    </location>
</feature>
<feature type="region of interest" description="Disordered" evidence="1">
    <location>
        <begin position="187"/>
        <end position="222"/>
    </location>
</feature>
<feature type="compositionally biased region" description="Low complexity" evidence="1">
    <location>
        <begin position="381"/>
        <end position="391"/>
    </location>
</feature>
<evidence type="ECO:0000259" key="2">
    <source>
        <dbReference type="SMART" id="SM00651"/>
    </source>
</evidence>
<dbReference type="GO" id="GO:0071209">
    <property type="term" value="F:U7 snRNA binding"/>
    <property type="evidence" value="ECO:0007669"/>
    <property type="project" value="InterPro"/>
</dbReference>
<dbReference type="SUPFAM" id="SSF50182">
    <property type="entry name" value="Sm-like ribonucleoproteins"/>
    <property type="match status" value="1"/>
</dbReference>
<comment type="caution">
    <text evidence="3">The sequence shown here is derived from an EMBL/GenBank/DDBJ whole genome shotgun (WGS) entry which is preliminary data.</text>
</comment>
<accession>A0AAV1IML2</accession>
<dbReference type="Gene3D" id="2.30.30.100">
    <property type="match status" value="1"/>
</dbReference>
<reference evidence="3 4" key="1">
    <citation type="submission" date="2023-10" db="EMBL/GenBank/DDBJ databases">
        <authorList>
            <person name="Maclean D."/>
            <person name="Macfadyen A."/>
        </authorList>
    </citation>
    <scope>NUCLEOTIDE SEQUENCE [LARGE SCALE GENOMIC DNA]</scope>
</reference>
<dbReference type="PANTHER" id="PTHR21415:SF1">
    <property type="entry name" value="U7 SNRNA-ASSOCIATED SM-LIKE PROTEIN LSM11"/>
    <property type="match status" value="1"/>
</dbReference>
<evidence type="ECO:0000313" key="4">
    <source>
        <dbReference type="Proteomes" id="UP001314263"/>
    </source>
</evidence>
<dbReference type="SMART" id="SM00651">
    <property type="entry name" value="Sm"/>
    <property type="match status" value="1"/>
</dbReference>
<organism evidence="3 4">
    <name type="scientific">Coccomyxa viridis</name>
    <dbReference type="NCBI Taxonomy" id="1274662"/>
    <lineage>
        <taxon>Eukaryota</taxon>
        <taxon>Viridiplantae</taxon>
        <taxon>Chlorophyta</taxon>
        <taxon>core chlorophytes</taxon>
        <taxon>Trebouxiophyceae</taxon>
        <taxon>Trebouxiophyceae incertae sedis</taxon>
        <taxon>Coccomyxaceae</taxon>
        <taxon>Coccomyxa</taxon>
    </lineage>
</organism>
<dbReference type="InterPro" id="IPR001163">
    <property type="entry name" value="Sm_dom_euk/arc"/>
</dbReference>
<sequence length="431" mass="46396">MGDAKEDTGRYIKHSDPSLDFFSDGFDAALALQSDGLQPPNPKVRPLDNLSKCRALLPSEDPDSRAAFWAGRAYRRDEAAQRKHEELRSKYLRQSAQLAGRAPEGTALQRIAAAVPEGPLSLLRRAMQTQRPLRVVTRHARGVRGVATGKLVAYDAHMNLLLREVAEDYTVRLRTERTRIVGRATAVSQVSGSDESAEAGAKKRGKVERSRSAWKQDKRTRQLKQALLRGSSIVMVSMEPSTALSPSPAGQPGQLSGSRHAPIRPEKAPGLPASLLQCGSATGQPPVQVTAASSGRFPEQLRPRARHPAGPPYLSALEHPSQLPPWPSQMAALASAHQLAGWQPASHLSMAGGLPEQLPQPPALQAPPPFPGWPQPPNFSALPGLNQQQLQPWPPPAPVPPALQIPGQLQPGPLFPPTAPATGHPQQEPQL</sequence>
<dbReference type="AlphaFoldDB" id="A0AAV1IML2"/>
<feature type="domain" description="Sm" evidence="2">
    <location>
        <begin position="121"/>
        <end position="238"/>
    </location>
</feature>
<dbReference type="InterPro" id="IPR010920">
    <property type="entry name" value="LSM_dom_sf"/>
</dbReference>